<dbReference type="SUPFAM" id="SSF52540">
    <property type="entry name" value="P-loop containing nucleoside triphosphate hydrolases"/>
    <property type="match status" value="1"/>
</dbReference>
<gene>
    <name evidence="2" type="ORF">CwatDRAFT_3755</name>
</gene>
<dbReference type="AlphaFoldDB" id="Q4C430"/>
<keyword evidence="3" id="KW-1185">Reference proteome</keyword>
<dbReference type="EMBL" id="AADV02000012">
    <property type="protein sequence ID" value="EAM50925.1"/>
    <property type="molecule type" value="Genomic_DNA"/>
</dbReference>
<dbReference type="PANTHER" id="PTHR34301">
    <property type="entry name" value="DNA-BINDING PROTEIN-RELATED"/>
    <property type="match status" value="1"/>
</dbReference>
<dbReference type="KEGG" id="cwa:CwatDRAFT_3755"/>
<name>Q4C430_CROWT</name>
<feature type="domain" description="ORC1/DEAH AAA+ ATPase" evidence="1">
    <location>
        <begin position="78"/>
        <end position="226"/>
    </location>
</feature>
<comment type="caution">
    <text evidence="2">The sequence shown here is derived from an EMBL/GenBank/DDBJ whole genome shotgun (WGS) entry which is preliminary data.</text>
</comment>
<dbReference type="RefSeq" id="WP_007305445.1">
    <property type="nucleotide sequence ID" value="NZ_AADV02000012.1"/>
</dbReference>
<evidence type="ECO:0000259" key="1">
    <source>
        <dbReference type="Pfam" id="PF13401"/>
    </source>
</evidence>
<sequence length="401" mass="46743">MQLPGLGLKPPEIKRWQPVITRWQRVIELELEEQKKQSQGEQLNPFQVGNPVRINRDRLFKGRRKFADDIVRRILNRDRPTLILYGPRRCGKTSFLYNLPRMFPSDVLPIFLDMQSAAITSSEADFCQGLVRAIYKDSKSQGVLLPTPPKRNQFQESPYTVLEDWLDEALEKLEDRQLLLNLDEFEKIGTAINEKQISLRLFDELRHLIQHYDQLWFLFSGVKTLKEIGPNWSSYFISVVPMEMLYLEPEEARELLLDPDPDFTLRYNEGIVEEVLKLTRCQPYLLQLLGAAMVTQANLHHTDTITPEPLKAAIEDGFIKGEPYFTNIWTEFTGESEEEILAGQSLLLKLAKGEQPNKNRDDISEKALQYMLRHHIIEEIDSLYDFEILLVKMWVKQRANA</sequence>
<evidence type="ECO:0000313" key="3">
    <source>
        <dbReference type="Proteomes" id="UP000003922"/>
    </source>
</evidence>
<proteinExistence type="predicted"/>
<evidence type="ECO:0000313" key="2">
    <source>
        <dbReference type="EMBL" id="EAM50925.1"/>
    </source>
</evidence>
<dbReference type="Proteomes" id="UP000003922">
    <property type="component" value="Unassembled WGS sequence"/>
</dbReference>
<dbReference type="PANTHER" id="PTHR34301:SF8">
    <property type="entry name" value="ATPASE DOMAIN-CONTAINING PROTEIN"/>
    <property type="match status" value="1"/>
</dbReference>
<protein>
    <recommendedName>
        <fullName evidence="1">ORC1/DEAH AAA+ ATPase domain-containing protein</fullName>
    </recommendedName>
</protein>
<reference evidence="2" key="2">
    <citation type="submission" date="2005-06" db="EMBL/GenBank/DDBJ databases">
        <title>Sequencing of the draft genome and assembly of Crocosphaera watsonii WH 8501.</title>
        <authorList>
            <consortium name="US DOE Joint Genome Institute (JGI-PGF)"/>
            <person name="Copeland A."/>
            <person name="Lucas S."/>
            <person name="Lapidus A."/>
            <person name="Barry K."/>
            <person name="Detter C."/>
            <person name="Glavina T."/>
            <person name="Hammon N."/>
            <person name="Israni S."/>
            <person name="Pitluck S."/>
            <person name="Richardson P."/>
        </authorList>
    </citation>
    <scope>NUCLEOTIDE SEQUENCE [LARGE SCALE GENOMIC DNA]</scope>
    <source>
        <strain evidence="2">WH 8501</strain>
    </source>
</reference>
<dbReference type="Pfam" id="PF13401">
    <property type="entry name" value="AAA_22"/>
    <property type="match status" value="1"/>
</dbReference>
<organism evidence="2 3">
    <name type="scientific">Crocosphaera watsonii WH 8501</name>
    <dbReference type="NCBI Taxonomy" id="165597"/>
    <lineage>
        <taxon>Bacteria</taxon>
        <taxon>Bacillati</taxon>
        <taxon>Cyanobacteriota</taxon>
        <taxon>Cyanophyceae</taxon>
        <taxon>Oscillatoriophycideae</taxon>
        <taxon>Chroococcales</taxon>
        <taxon>Aphanothecaceae</taxon>
        <taxon>Crocosphaera</taxon>
    </lineage>
</organism>
<dbReference type="Gene3D" id="3.40.50.300">
    <property type="entry name" value="P-loop containing nucleotide triphosphate hydrolases"/>
    <property type="match status" value="1"/>
</dbReference>
<reference evidence="2" key="1">
    <citation type="submission" date="2004-02" db="EMBL/GenBank/DDBJ databases">
        <authorList>
            <consortium name="DOE Joint Genome Institute"/>
        </authorList>
    </citation>
    <scope>NUCLEOTIDE SEQUENCE [LARGE SCALE GENOMIC DNA]</scope>
    <source>
        <strain evidence="2">WH 8501</strain>
    </source>
</reference>
<dbReference type="GO" id="GO:0016887">
    <property type="term" value="F:ATP hydrolysis activity"/>
    <property type="evidence" value="ECO:0007669"/>
    <property type="project" value="InterPro"/>
</dbReference>
<accession>Q4C430</accession>
<dbReference type="InterPro" id="IPR049945">
    <property type="entry name" value="AAA_22"/>
</dbReference>
<reference evidence="2" key="3">
    <citation type="submission" date="2016-12" db="EMBL/GenBank/DDBJ databases">
        <title>Annotation of the draft genome assembly of Crocosphaera watsonii WH 8501.</title>
        <authorList>
            <consortium name="US DOE Joint Genome Institute (JGI-ORNL)"/>
            <person name="Larimer F."/>
            <person name="Land M."/>
        </authorList>
    </citation>
    <scope>NUCLEOTIDE SEQUENCE</scope>
    <source>
        <strain evidence="2">WH 8501</strain>
    </source>
</reference>
<dbReference type="InterPro" id="IPR027417">
    <property type="entry name" value="P-loop_NTPase"/>
</dbReference>